<proteinExistence type="predicted"/>
<gene>
    <name evidence="2" type="ORF">Sjap_006206</name>
</gene>
<sequence>MRTKNHLEFGSRDGIRRIFSKKHPRESEDVRRAKRVRFADVETDYPLSRKNNACSINAREPPPSRCADPKTSEYAFYRKLREDASHNFHSYQLLKHGNKQKESEANGCVRELDKLIEPNQAKFTSLFPFETTTPSELLCHSPYRASKKTGIDTESCRSITQNTDADTPYSELDKPDEGIFSKKRRRLRQLAAASLNLNIEECQFKGCDLVSVLLQRLVPEYDASSSNSCVEHEPRSRHKISTTKTTKPWSPYKNDPCHLSSRGTLEDKNILFEEPSSYARPNTSPFAVSYLKNSSPDCLSNREIAFSKLGIVDSDYLLTGSHEKLLIEYERKPENGMDFGIAPCLHSYQRSVLGFHLSTEFSFPGHGYFPVNTNLTPARSLYSTCNNLITYGEFPDTSLDLSSKSYETFDGLVDANEPKTGKGGCAYQVLDWDANRINNEEHFSISSDFETMDINWMTPFHQREAQAEPLRLCSEAALATWPCPDSQVCNLLFESCPVDVAGTQVANGKSCQLVQADSLLSSPCNLSYFRILEESSWLRGKHEWSSHCSPSLRDKCMNEVFEEKVPSNTDSLLLYSRHHLDFEWKSLPISDFTAENSSFASFSIQALTKDITMLSGDITDVHWGSLSKPTTEVQLAKEMFLSPLSFRVSLDEKWSWPLLLDKSSWDRSEGAAHHGGKEHWPE</sequence>
<dbReference type="AlphaFoldDB" id="A0AAP0PIP5"/>
<reference evidence="2 3" key="1">
    <citation type="submission" date="2024-01" db="EMBL/GenBank/DDBJ databases">
        <title>Genome assemblies of Stephania.</title>
        <authorList>
            <person name="Yang L."/>
        </authorList>
    </citation>
    <scope>NUCLEOTIDE SEQUENCE [LARGE SCALE GENOMIC DNA]</scope>
    <source>
        <strain evidence="2">QJT</strain>
        <tissue evidence="2">Leaf</tissue>
    </source>
</reference>
<accession>A0AAP0PIP5</accession>
<dbReference type="Proteomes" id="UP001417504">
    <property type="component" value="Unassembled WGS sequence"/>
</dbReference>
<evidence type="ECO:0000313" key="3">
    <source>
        <dbReference type="Proteomes" id="UP001417504"/>
    </source>
</evidence>
<evidence type="ECO:0000313" key="2">
    <source>
        <dbReference type="EMBL" id="KAK9146303.1"/>
    </source>
</evidence>
<name>A0AAP0PIP5_9MAGN</name>
<protein>
    <submittedName>
        <fullName evidence="2">Uncharacterized protein</fullName>
    </submittedName>
</protein>
<evidence type="ECO:0000256" key="1">
    <source>
        <dbReference type="SAM" id="MobiDB-lite"/>
    </source>
</evidence>
<keyword evidence="3" id="KW-1185">Reference proteome</keyword>
<organism evidence="2 3">
    <name type="scientific">Stephania japonica</name>
    <dbReference type="NCBI Taxonomy" id="461633"/>
    <lineage>
        <taxon>Eukaryota</taxon>
        <taxon>Viridiplantae</taxon>
        <taxon>Streptophyta</taxon>
        <taxon>Embryophyta</taxon>
        <taxon>Tracheophyta</taxon>
        <taxon>Spermatophyta</taxon>
        <taxon>Magnoliopsida</taxon>
        <taxon>Ranunculales</taxon>
        <taxon>Menispermaceae</taxon>
        <taxon>Menispermoideae</taxon>
        <taxon>Cissampelideae</taxon>
        <taxon>Stephania</taxon>
    </lineage>
</organism>
<feature type="region of interest" description="Disordered" evidence="1">
    <location>
        <begin position="225"/>
        <end position="253"/>
    </location>
</feature>
<comment type="caution">
    <text evidence="2">The sequence shown here is derived from an EMBL/GenBank/DDBJ whole genome shotgun (WGS) entry which is preliminary data.</text>
</comment>
<dbReference type="EMBL" id="JBBNAE010000002">
    <property type="protein sequence ID" value="KAK9146303.1"/>
    <property type="molecule type" value="Genomic_DNA"/>
</dbReference>